<dbReference type="SUPFAM" id="SSF54236">
    <property type="entry name" value="Ubiquitin-like"/>
    <property type="match status" value="1"/>
</dbReference>
<protein>
    <submittedName>
        <fullName evidence="4">Ubiquitin family protein</fullName>
    </submittedName>
</protein>
<dbReference type="SUPFAM" id="SSF46934">
    <property type="entry name" value="UBA-like"/>
    <property type="match status" value="2"/>
</dbReference>
<feature type="region of interest" description="Disordered" evidence="1">
    <location>
        <begin position="229"/>
        <end position="250"/>
    </location>
</feature>
<proteinExistence type="predicted"/>
<dbReference type="Gene3D" id="1.10.8.10">
    <property type="entry name" value="DNA helicase RuvA subunit, C-terminal domain"/>
    <property type="match status" value="2"/>
</dbReference>
<dbReference type="Gene3D" id="3.10.20.90">
    <property type="entry name" value="Phosphatidylinositol 3-kinase Catalytic Subunit, Chain A, domain 1"/>
    <property type="match status" value="1"/>
</dbReference>
<feature type="domain" description="Ubiquitin-like" evidence="3">
    <location>
        <begin position="1"/>
        <end position="72"/>
    </location>
</feature>
<reference evidence="4 5" key="1">
    <citation type="journal article" date="2022" name="bioRxiv">
        <title>Genomics of Preaxostyla Flagellates Illuminates Evolutionary Transitions and the Path Towards Mitochondrial Loss.</title>
        <authorList>
            <person name="Novak L.V.F."/>
            <person name="Treitli S.C."/>
            <person name="Pyrih J."/>
            <person name="Halakuc P."/>
            <person name="Pipaliya S.V."/>
            <person name="Vacek V."/>
            <person name="Brzon O."/>
            <person name="Soukal P."/>
            <person name="Eme L."/>
            <person name="Dacks J.B."/>
            <person name="Karnkowska A."/>
            <person name="Elias M."/>
            <person name="Hampl V."/>
        </authorList>
    </citation>
    <scope>NUCLEOTIDE SEQUENCE [LARGE SCALE GENOMIC DNA]</scope>
    <source>
        <strain evidence="4">NAU3</strain>
        <tissue evidence="4">Gut</tissue>
    </source>
</reference>
<dbReference type="InterPro" id="IPR000626">
    <property type="entry name" value="Ubiquitin-like_dom"/>
</dbReference>
<dbReference type="InterPro" id="IPR009060">
    <property type="entry name" value="UBA-like_sf"/>
</dbReference>
<dbReference type="PRINTS" id="PR00348">
    <property type="entry name" value="UBIQUITIN"/>
</dbReference>
<dbReference type="PROSITE" id="PS50053">
    <property type="entry name" value="UBIQUITIN_2"/>
    <property type="match status" value="1"/>
</dbReference>
<feature type="compositionally biased region" description="Low complexity" evidence="1">
    <location>
        <begin position="104"/>
        <end position="114"/>
    </location>
</feature>
<dbReference type="InterPro" id="IPR015940">
    <property type="entry name" value="UBA"/>
</dbReference>
<evidence type="ECO:0000256" key="1">
    <source>
        <dbReference type="SAM" id="MobiDB-lite"/>
    </source>
</evidence>
<feature type="region of interest" description="Disordered" evidence="1">
    <location>
        <begin position="77"/>
        <end position="141"/>
    </location>
</feature>
<gene>
    <name evidence="4" type="ORF">BLNAU_11883</name>
</gene>
<dbReference type="InterPro" id="IPR029071">
    <property type="entry name" value="Ubiquitin-like_domsf"/>
</dbReference>
<feature type="region of interest" description="Disordered" evidence="1">
    <location>
        <begin position="417"/>
        <end position="465"/>
    </location>
</feature>
<name>A0ABQ9XL09_9EUKA</name>
<evidence type="ECO:0000313" key="5">
    <source>
        <dbReference type="Proteomes" id="UP001281761"/>
    </source>
</evidence>
<feature type="compositionally biased region" description="Pro residues" evidence="1">
    <location>
        <begin position="421"/>
        <end position="431"/>
    </location>
</feature>
<dbReference type="CDD" id="cd01805">
    <property type="entry name" value="Ubl_Rad23"/>
    <property type="match status" value="1"/>
</dbReference>
<sequence length="625" mass="67797">MKIFLKTLSSKQSELEIEPTDTILEMKKKIETQYGHPYDLVNLVFAGKPLVDTQTVTEANLSDGAIVIMFVKGGKKERTPVSLPRATPKEPQPSPSEIVKEPAEAAPPQSAPSTSQPPPSQPPQQPDTPAQPSTDNISPDPEKLALLIGMGFSEPLSRQMLILAENDIDKATNLLMSDDGPLDIVDPALIPPEPDAPIESSSQPWDEIDPSVIDNMTAEELRELNELQRQSRLQQRQRQAPVPAPVQPSGVGSMINLIPPDLAQTSSIPTQSPAAVTPQRGGIAVAPPGTLLEWVQKHPQLAEIRELCQDPQVFIRVLSEIITQHRSIQEYFIHGPVPLLETLLGFTIDDPRFTPYATVLSQQMFRRSVGRGMDGDLDDFDVLDDDDDLFEEEDDFDGADEQVFGVPIVDEPVEPVAPVEPVEPQPPPAPPRQDRYERAEPRVRRGIQPNLLHHPNPNSQRRRPPAYTRFQYPTLGPLPNPNPIILPQGPINGEEPRPRPQLRPYLRGFNSAMGGMTPLGAGGMGPLGVGGPGTQPGMAGVGGQAPYPPGQSMGGLYPLGMGAGSGMGGLGYPPGPMSVSFSDEDLQNLQVIMEQTGATQEQAVYAYIVCERNVDQAVNFLLDGG</sequence>
<dbReference type="SMART" id="SM00213">
    <property type="entry name" value="UBQ"/>
    <property type="match status" value="1"/>
</dbReference>
<accession>A0ABQ9XL09</accession>
<keyword evidence="5" id="KW-1185">Reference proteome</keyword>
<evidence type="ECO:0000259" key="2">
    <source>
        <dbReference type="PROSITE" id="PS50030"/>
    </source>
</evidence>
<dbReference type="EMBL" id="JARBJD010000095">
    <property type="protein sequence ID" value="KAK2953098.1"/>
    <property type="molecule type" value="Genomic_DNA"/>
</dbReference>
<evidence type="ECO:0000313" key="4">
    <source>
        <dbReference type="EMBL" id="KAK2953098.1"/>
    </source>
</evidence>
<dbReference type="PROSITE" id="PS50030">
    <property type="entry name" value="UBA"/>
    <property type="match status" value="1"/>
</dbReference>
<dbReference type="CDD" id="cd14291">
    <property type="entry name" value="UBA1_NUB1_like"/>
    <property type="match status" value="1"/>
</dbReference>
<dbReference type="SMART" id="SM00165">
    <property type="entry name" value="UBA"/>
    <property type="match status" value="2"/>
</dbReference>
<dbReference type="InterPro" id="IPR019956">
    <property type="entry name" value="Ubiquitin_dom"/>
</dbReference>
<evidence type="ECO:0000259" key="3">
    <source>
        <dbReference type="PROSITE" id="PS50053"/>
    </source>
</evidence>
<comment type="caution">
    <text evidence="4">The sequence shown here is derived from an EMBL/GenBank/DDBJ whole genome shotgun (WGS) entry which is preliminary data.</text>
</comment>
<dbReference type="Proteomes" id="UP001281761">
    <property type="component" value="Unassembled WGS sequence"/>
</dbReference>
<dbReference type="PANTHER" id="PTHR10621:SF0">
    <property type="entry name" value="UV EXCISION REPAIR PROTEIN RAD23"/>
    <property type="match status" value="1"/>
</dbReference>
<feature type="compositionally biased region" description="Low complexity" evidence="1">
    <location>
        <begin position="229"/>
        <end position="241"/>
    </location>
</feature>
<dbReference type="Pfam" id="PF00240">
    <property type="entry name" value="ubiquitin"/>
    <property type="match status" value="1"/>
</dbReference>
<dbReference type="PANTHER" id="PTHR10621">
    <property type="entry name" value="UV EXCISION REPAIR PROTEIN RAD23"/>
    <property type="match status" value="1"/>
</dbReference>
<feature type="domain" description="UBA" evidence="2">
    <location>
        <begin position="138"/>
        <end position="178"/>
    </location>
</feature>
<feature type="compositionally biased region" description="Pro residues" evidence="1">
    <location>
        <begin position="115"/>
        <end position="126"/>
    </location>
</feature>
<organism evidence="4 5">
    <name type="scientific">Blattamonas nauphoetae</name>
    <dbReference type="NCBI Taxonomy" id="2049346"/>
    <lineage>
        <taxon>Eukaryota</taxon>
        <taxon>Metamonada</taxon>
        <taxon>Preaxostyla</taxon>
        <taxon>Oxymonadida</taxon>
        <taxon>Blattamonas</taxon>
    </lineage>
</organism>
<feature type="compositionally biased region" description="Basic and acidic residues" evidence="1">
    <location>
        <begin position="432"/>
        <end position="443"/>
    </location>
</feature>